<organism evidence="1 2">
    <name type="scientific">Cohnella hashimotonis</name>
    <dbReference type="NCBI Taxonomy" id="2826895"/>
    <lineage>
        <taxon>Bacteria</taxon>
        <taxon>Bacillati</taxon>
        <taxon>Bacillota</taxon>
        <taxon>Bacilli</taxon>
        <taxon>Bacillales</taxon>
        <taxon>Paenibacillaceae</taxon>
        <taxon>Cohnella</taxon>
    </lineage>
</organism>
<evidence type="ECO:0000313" key="1">
    <source>
        <dbReference type="EMBL" id="MDI4648074.1"/>
    </source>
</evidence>
<dbReference type="Proteomes" id="UP001161691">
    <property type="component" value="Unassembled WGS sequence"/>
</dbReference>
<dbReference type="EMBL" id="JAGRPV010000001">
    <property type="protein sequence ID" value="MDI4648074.1"/>
    <property type="molecule type" value="Genomic_DNA"/>
</dbReference>
<comment type="caution">
    <text evidence="1">The sequence shown here is derived from an EMBL/GenBank/DDBJ whole genome shotgun (WGS) entry which is preliminary data.</text>
</comment>
<name>A0ABT6TMY2_9BACL</name>
<dbReference type="RefSeq" id="WP_282910812.1">
    <property type="nucleotide sequence ID" value="NZ_JAGRPV010000001.1"/>
</dbReference>
<keyword evidence="2" id="KW-1185">Reference proteome</keyword>
<accession>A0ABT6TMY2</accession>
<reference evidence="1" key="1">
    <citation type="submission" date="2023-04" db="EMBL/GenBank/DDBJ databases">
        <title>Comparative genomic analysis of Cohnella hashimotonis sp. nov., isolated from the International Space Station.</title>
        <authorList>
            <person name="Venkateswaran K."/>
            <person name="Simpson A."/>
        </authorList>
    </citation>
    <scope>NUCLEOTIDE SEQUENCE</scope>
    <source>
        <strain evidence="1">F6_2S_P_1</strain>
    </source>
</reference>
<proteinExistence type="predicted"/>
<evidence type="ECO:0000313" key="2">
    <source>
        <dbReference type="Proteomes" id="UP001161691"/>
    </source>
</evidence>
<sequence length="142" mass="16448">MKFFDGYVKNYHTFNFSIHHGKHSFTMTEIEYFSRLGSVNLDKLFCDREVRPYNVIGIMSIPSIYRVEELLSIAKATCKVDNALLVFKTYSSRKSQSYFDEAHAYLLNKRKIIATKLALVSDIGGTLFMHFNKPSQGEQWTT</sequence>
<gene>
    <name evidence="1" type="ORF">KB449_24200</name>
</gene>
<protein>
    <submittedName>
        <fullName evidence="1">Uncharacterized protein</fullName>
    </submittedName>
</protein>